<dbReference type="EMBL" id="FNNJ01000010">
    <property type="protein sequence ID" value="SDX86422.1"/>
    <property type="molecule type" value="Genomic_DNA"/>
</dbReference>
<dbReference type="RefSeq" id="WP_090125433.1">
    <property type="nucleotide sequence ID" value="NZ_FNNJ01000010.1"/>
</dbReference>
<keyword evidence="2" id="KW-1185">Reference proteome</keyword>
<accession>A0A1H3F603</accession>
<organism evidence="1 2">
    <name type="scientific">Lutibacter oricola</name>
    <dbReference type="NCBI Taxonomy" id="762486"/>
    <lineage>
        <taxon>Bacteria</taxon>
        <taxon>Pseudomonadati</taxon>
        <taxon>Bacteroidota</taxon>
        <taxon>Flavobacteriia</taxon>
        <taxon>Flavobacteriales</taxon>
        <taxon>Flavobacteriaceae</taxon>
        <taxon>Lutibacter</taxon>
    </lineage>
</organism>
<protein>
    <recommendedName>
        <fullName evidence="3">Outer membrane protein beta-barrel domain-containing protein</fullName>
    </recommendedName>
</protein>
<dbReference type="STRING" id="762486.SAMN05444411_110137"/>
<dbReference type="OrthoDB" id="921445at2"/>
<evidence type="ECO:0000313" key="1">
    <source>
        <dbReference type="EMBL" id="SDX86422.1"/>
    </source>
</evidence>
<reference evidence="1 2" key="1">
    <citation type="submission" date="2016-10" db="EMBL/GenBank/DDBJ databases">
        <authorList>
            <person name="de Groot N.N."/>
        </authorList>
    </citation>
    <scope>NUCLEOTIDE SEQUENCE [LARGE SCALE GENOMIC DNA]</scope>
    <source>
        <strain evidence="1 2">DSM 24956</strain>
    </source>
</reference>
<gene>
    <name evidence="1" type="ORF">SAMN05444411_110137</name>
</gene>
<dbReference type="AlphaFoldDB" id="A0A1H3F603"/>
<evidence type="ECO:0008006" key="3">
    <source>
        <dbReference type="Google" id="ProtNLM"/>
    </source>
</evidence>
<name>A0A1H3F603_9FLAO</name>
<proteinExistence type="predicted"/>
<sequence>MKKYFLLIALAIFVSKTYSQITFEKGYFINNANQKVECFIKNVDWRKNPSEIEYKISENDKIKTIGLKTAKEFRIYNASKYIQKTVEIDKSSTKINNLSETKKVNFTTKTLFLKVLIEGKANLYSYEGDGFSKFFYSTENKTIEQLVYKTYLTKDSKIGENNRFKQQLWNNLKCASIKLNTIEKIRYKKKDLINIFSQFNNCFKSEFVNYELKEKRDLFNLSVRPQFRNSSLNIKNAVSDTKNTNFGSSTSFGLGIEAEIIFPFNKNKWAIIFEPTFQQFKSEKTYVVSEFSGRTNTAVAKYNSIELPIGVRHYFFLNNDSKIFINASYINDIPLNSSIHFEEEDGHIYSEKNVNTNTNFAFGMGYKLKNKYSIEARVQTKRQVMNSYIFWKSPYKTTSIIFGYSFL</sequence>
<dbReference type="Proteomes" id="UP000199595">
    <property type="component" value="Unassembled WGS sequence"/>
</dbReference>
<evidence type="ECO:0000313" key="2">
    <source>
        <dbReference type="Proteomes" id="UP000199595"/>
    </source>
</evidence>